<dbReference type="EMBL" id="QVLU01000039">
    <property type="protein sequence ID" value="RGE64521.1"/>
    <property type="molecule type" value="Genomic_DNA"/>
</dbReference>
<comment type="caution">
    <text evidence="2">The sequence shown here is derived from an EMBL/GenBank/DDBJ whole genome shotgun (WGS) entry which is preliminary data.</text>
</comment>
<dbReference type="RefSeq" id="WP_009251536.1">
    <property type="nucleotide sequence ID" value="NZ_QVLU01000039.1"/>
</dbReference>
<sequence>MEIISEILDLIVEGTLELIGSKKVPMILRIIAGFVLIGLCSGLVGLFVYLGMMHQHPLLIVIGVVLLLFMAVTVYRYIKQHM</sequence>
<keyword evidence="1" id="KW-0812">Transmembrane</keyword>
<accession>A0A3E3IBY7</accession>
<organism evidence="2 3">
    <name type="scientific">Eisenbergiella massiliensis</name>
    <dbReference type="NCBI Taxonomy" id="1720294"/>
    <lineage>
        <taxon>Bacteria</taxon>
        <taxon>Bacillati</taxon>
        <taxon>Bacillota</taxon>
        <taxon>Clostridia</taxon>
        <taxon>Lachnospirales</taxon>
        <taxon>Lachnospiraceae</taxon>
        <taxon>Eisenbergiella</taxon>
    </lineage>
</organism>
<keyword evidence="1" id="KW-0472">Membrane</keyword>
<dbReference type="Proteomes" id="UP000261166">
    <property type="component" value="Unassembled WGS sequence"/>
</dbReference>
<dbReference type="GeneID" id="29724350"/>
<evidence type="ECO:0000313" key="3">
    <source>
        <dbReference type="Proteomes" id="UP000261166"/>
    </source>
</evidence>
<keyword evidence="1" id="KW-1133">Transmembrane helix</keyword>
<evidence type="ECO:0000256" key="1">
    <source>
        <dbReference type="SAM" id="Phobius"/>
    </source>
</evidence>
<dbReference type="AlphaFoldDB" id="A0A3E3IBY7"/>
<feature type="transmembrane region" description="Helical" evidence="1">
    <location>
        <begin position="58"/>
        <end position="78"/>
    </location>
</feature>
<name>A0A3E3IBY7_9FIRM</name>
<proteinExistence type="predicted"/>
<feature type="transmembrane region" description="Helical" evidence="1">
    <location>
        <begin position="30"/>
        <end position="52"/>
    </location>
</feature>
<dbReference type="OrthoDB" id="2086316at2"/>
<gene>
    <name evidence="2" type="ORF">DWY69_27050</name>
</gene>
<protein>
    <submittedName>
        <fullName evidence="2">Uncharacterized protein</fullName>
    </submittedName>
</protein>
<evidence type="ECO:0000313" key="2">
    <source>
        <dbReference type="EMBL" id="RGE64521.1"/>
    </source>
</evidence>
<reference evidence="2 3" key="1">
    <citation type="submission" date="2018-08" db="EMBL/GenBank/DDBJ databases">
        <title>A genome reference for cultivated species of the human gut microbiota.</title>
        <authorList>
            <person name="Zou Y."/>
            <person name="Xue W."/>
            <person name="Luo G."/>
        </authorList>
    </citation>
    <scope>NUCLEOTIDE SEQUENCE [LARGE SCALE GENOMIC DNA]</scope>
    <source>
        <strain evidence="2 3">AF26-4BH</strain>
    </source>
</reference>